<reference evidence="2" key="1">
    <citation type="journal article" date="2015" name="Nature">
        <title>Complex archaea that bridge the gap between prokaryotes and eukaryotes.</title>
        <authorList>
            <person name="Spang A."/>
            <person name="Saw J.H."/>
            <person name="Jorgensen S.L."/>
            <person name="Zaremba-Niedzwiedzka K."/>
            <person name="Martijn J."/>
            <person name="Lind A.E."/>
            <person name="van Eijk R."/>
            <person name="Schleper C."/>
            <person name="Guy L."/>
            <person name="Ettema T.J."/>
        </authorList>
    </citation>
    <scope>NUCLEOTIDE SEQUENCE</scope>
</reference>
<gene>
    <name evidence="2" type="ORF">LCGC14_2828560</name>
</gene>
<proteinExistence type="predicted"/>
<evidence type="ECO:0000313" key="2">
    <source>
        <dbReference type="EMBL" id="KKK79932.1"/>
    </source>
</evidence>
<feature type="compositionally biased region" description="Basic and acidic residues" evidence="1">
    <location>
        <begin position="1"/>
        <end position="52"/>
    </location>
</feature>
<dbReference type="EMBL" id="LAZR01053807">
    <property type="protein sequence ID" value="KKK79932.1"/>
    <property type="molecule type" value="Genomic_DNA"/>
</dbReference>
<feature type="compositionally biased region" description="Basic and acidic residues" evidence="1">
    <location>
        <begin position="64"/>
        <end position="76"/>
    </location>
</feature>
<name>A0A0F8YEU7_9ZZZZ</name>
<organism evidence="2">
    <name type="scientific">marine sediment metagenome</name>
    <dbReference type="NCBI Taxonomy" id="412755"/>
    <lineage>
        <taxon>unclassified sequences</taxon>
        <taxon>metagenomes</taxon>
        <taxon>ecological metagenomes</taxon>
    </lineage>
</organism>
<sequence>MDEKKEEKKPEESKDKQPAKDTGDRVQSEADKQIEQLNADTERINKAIEASRKVGGLTDAGEAQIKKPEVSNEDYARNVLSGKENERKK</sequence>
<accession>A0A0F8YEU7</accession>
<feature type="region of interest" description="Disordered" evidence="1">
    <location>
        <begin position="1"/>
        <end position="89"/>
    </location>
</feature>
<dbReference type="AlphaFoldDB" id="A0A0F8YEU7"/>
<evidence type="ECO:0000256" key="1">
    <source>
        <dbReference type="SAM" id="MobiDB-lite"/>
    </source>
</evidence>
<comment type="caution">
    <text evidence="2">The sequence shown here is derived from an EMBL/GenBank/DDBJ whole genome shotgun (WGS) entry which is preliminary data.</text>
</comment>
<protein>
    <submittedName>
        <fullName evidence="2">Uncharacterized protein</fullName>
    </submittedName>
</protein>